<evidence type="ECO:0000259" key="6">
    <source>
        <dbReference type="PROSITE" id="PS50887"/>
    </source>
</evidence>
<dbReference type="InterPro" id="IPR000160">
    <property type="entry name" value="GGDEF_dom"/>
</dbReference>
<dbReference type="SMART" id="SM00086">
    <property type="entry name" value="PAC"/>
    <property type="match status" value="2"/>
</dbReference>
<dbReference type="InterPro" id="IPR043128">
    <property type="entry name" value="Rev_trsase/Diguanyl_cyclase"/>
</dbReference>
<evidence type="ECO:0000259" key="4">
    <source>
        <dbReference type="PROSITE" id="PS50113"/>
    </source>
</evidence>
<feature type="transmembrane region" description="Helical" evidence="1">
    <location>
        <begin position="264"/>
        <end position="285"/>
    </location>
</feature>
<reference evidence="7 8" key="1">
    <citation type="submission" date="2020-08" db="EMBL/GenBank/DDBJ databases">
        <title>Functional genomics of gut bacteria from endangered species of beetles.</title>
        <authorList>
            <person name="Carlos-Shanley C."/>
        </authorList>
    </citation>
    <scope>NUCLEOTIDE SEQUENCE [LARGE SCALE GENOMIC DNA]</scope>
    <source>
        <strain evidence="7 8">S00198</strain>
    </source>
</reference>
<gene>
    <name evidence="7" type="ORF">HNP48_006875</name>
</gene>
<keyword evidence="1" id="KW-0472">Membrane</keyword>
<evidence type="ECO:0000256" key="1">
    <source>
        <dbReference type="SAM" id="Phobius"/>
    </source>
</evidence>
<comment type="caution">
    <text evidence="7">The sequence shown here is derived from an EMBL/GenBank/DDBJ whole genome shotgun (WGS) entry which is preliminary data.</text>
</comment>
<keyword evidence="2" id="KW-0732">Signal</keyword>
<dbReference type="Proteomes" id="UP000575083">
    <property type="component" value="Unassembled WGS sequence"/>
</dbReference>
<dbReference type="AlphaFoldDB" id="A0A7X0UDJ7"/>
<dbReference type="InterPro" id="IPR013656">
    <property type="entry name" value="PAS_4"/>
</dbReference>
<dbReference type="Gene3D" id="3.30.450.20">
    <property type="entry name" value="PAS domain"/>
    <property type="match status" value="2"/>
</dbReference>
<evidence type="ECO:0000259" key="3">
    <source>
        <dbReference type="PROSITE" id="PS50112"/>
    </source>
</evidence>
<dbReference type="NCBIfam" id="TIGR00254">
    <property type="entry name" value="GGDEF"/>
    <property type="match status" value="1"/>
</dbReference>
<dbReference type="CDD" id="cd01948">
    <property type="entry name" value="EAL"/>
    <property type="match status" value="1"/>
</dbReference>
<dbReference type="InterPro" id="IPR000014">
    <property type="entry name" value="PAS"/>
</dbReference>
<dbReference type="SUPFAM" id="SSF55073">
    <property type="entry name" value="Nucleotide cyclase"/>
    <property type="match status" value="1"/>
</dbReference>
<feature type="signal peptide" evidence="2">
    <location>
        <begin position="1"/>
        <end position="25"/>
    </location>
</feature>
<evidence type="ECO:0000313" key="7">
    <source>
        <dbReference type="EMBL" id="MBB6564149.1"/>
    </source>
</evidence>
<accession>A0A7X0UDJ7</accession>
<dbReference type="InterPro" id="IPR029787">
    <property type="entry name" value="Nucleotide_cyclase"/>
</dbReference>
<dbReference type="Pfam" id="PF00563">
    <property type="entry name" value="EAL"/>
    <property type="match status" value="1"/>
</dbReference>
<dbReference type="Pfam" id="PF13426">
    <property type="entry name" value="PAS_9"/>
    <property type="match status" value="1"/>
</dbReference>
<evidence type="ECO:0000313" key="8">
    <source>
        <dbReference type="Proteomes" id="UP000575083"/>
    </source>
</evidence>
<keyword evidence="1" id="KW-1133">Transmembrane helix</keyword>
<dbReference type="RefSeq" id="WP_184865879.1">
    <property type="nucleotide sequence ID" value="NZ_JACHLK010000030.1"/>
</dbReference>
<dbReference type="Pfam" id="PF00990">
    <property type="entry name" value="GGDEF"/>
    <property type="match status" value="1"/>
</dbReference>
<dbReference type="Pfam" id="PF00497">
    <property type="entry name" value="SBP_bac_3"/>
    <property type="match status" value="1"/>
</dbReference>
<dbReference type="PROSITE" id="PS50113">
    <property type="entry name" value="PAC"/>
    <property type="match status" value="2"/>
</dbReference>
<dbReference type="Gene3D" id="3.20.20.450">
    <property type="entry name" value="EAL domain"/>
    <property type="match status" value="1"/>
</dbReference>
<proteinExistence type="predicted"/>
<sequence>MRWLRRWPAWLVGALWSLLPLCSNAAAPVREVRVGVYANEPTVFMNQHGRPAGIFVDLLNLVAERERWSLRYVPCDLRACLDELRAGRLDLLPDAPRAQASEAQFDFTSESLVDTWSQVYLRPSSSIRSVLDLDGKRVAVQRGTEQRDHFIALTRRYGLQVMVVEVDSPGQAFSAVGSSNAEAAISNHLFGGSHAKGQGLVDSGVVLQPGGLYVAAGKGRNAELLAAIDKRAAQWHDGVDASYAQVMRRWVAQPPAGGVLRHPAVWAAGALLLAGALVALAIVALRHHTRHLRASEHKFRTILDSVGAFIYIKDAEHRYQYVNQHMLSLQPHPARGLVGGDDSALFDAATVRQLVANDRLVLEQGERIEVEEVNTLHDGSVRTYLSVKMPLRRDDGSIYALCGISTDITEHQGVEESLQIAAIVFESFEGMVVTGPDQRILQANTSYARLSGYTVEELVGKTPALLQSGRHDQTFYRTMHETLLAVGSWQGEVWNRRKDGEVYPAWITITAVRSAQGAITHYVGTLTDISSRKAAEEEIRLLAFYDPLTGLPNRRLMADRLQHSLAASARTGTGGALLFVDMDNFKDLNDTQGHEIGDELLRQVAARLGGCVRNGDTVARLGGDEFVLLLEGLSALPHEAANQAEIVGRKVLQALAQSYQLGGHAHHSSCSIGVTLYADPHTTVDELLKRGDMAMYQAKGSGRNTLRFFDPRTQAAVTARTALEAGLREALREGQFLLHYQPQISRDQGMVGAEALLRWEHPERGLVSPAEFVPVAEACGLIVPLGAWILRAACLQLVEWGRDAATAHWTVAVNVSALQFRHPHFVEEVVEVLHSTGANPLRLKLELTESLLLDDVEDIIRRMGSLRALGVRFSLDDFGTGYSSLSYLKRLPLDQLKIDQSFVRDLLSDPNDAAIARTIVNLAHSLDLGVIAEGVETPEQRDLLASVGCLHYQGYLFGRPAPASALPRIAAQVAQAGA</sequence>
<dbReference type="NCBIfam" id="TIGR00229">
    <property type="entry name" value="sensory_box"/>
    <property type="match status" value="2"/>
</dbReference>
<keyword evidence="8" id="KW-1185">Reference proteome</keyword>
<dbReference type="SMART" id="SM00267">
    <property type="entry name" value="GGDEF"/>
    <property type="match status" value="1"/>
</dbReference>
<dbReference type="InterPro" id="IPR035965">
    <property type="entry name" value="PAS-like_dom_sf"/>
</dbReference>
<feature type="chain" id="PRO_5031519254" evidence="2">
    <location>
        <begin position="26"/>
        <end position="978"/>
    </location>
</feature>
<dbReference type="Gene3D" id="3.30.70.270">
    <property type="match status" value="1"/>
</dbReference>
<feature type="domain" description="EAL" evidence="5">
    <location>
        <begin position="720"/>
        <end position="974"/>
    </location>
</feature>
<feature type="domain" description="PAC" evidence="4">
    <location>
        <begin position="366"/>
        <end position="420"/>
    </location>
</feature>
<dbReference type="CDD" id="cd00130">
    <property type="entry name" value="PAS"/>
    <property type="match status" value="1"/>
</dbReference>
<dbReference type="InterPro" id="IPR035919">
    <property type="entry name" value="EAL_sf"/>
</dbReference>
<evidence type="ECO:0000256" key="2">
    <source>
        <dbReference type="SAM" id="SignalP"/>
    </source>
</evidence>
<name>A0A7X0UDJ7_9BURK</name>
<dbReference type="PROSITE" id="PS50883">
    <property type="entry name" value="EAL"/>
    <property type="match status" value="1"/>
</dbReference>
<protein>
    <submittedName>
        <fullName evidence="7">Diguanylate cyclase (GGDEF)-like protein/PAS domain S-box-containing protein</fullName>
    </submittedName>
</protein>
<keyword evidence="1" id="KW-0812">Transmembrane</keyword>
<feature type="domain" description="GGDEF" evidence="6">
    <location>
        <begin position="573"/>
        <end position="711"/>
    </location>
</feature>
<dbReference type="PROSITE" id="PS50887">
    <property type="entry name" value="GGDEF"/>
    <property type="match status" value="1"/>
</dbReference>
<evidence type="ECO:0000259" key="5">
    <source>
        <dbReference type="PROSITE" id="PS50883"/>
    </source>
</evidence>
<dbReference type="SMART" id="SM00052">
    <property type="entry name" value="EAL"/>
    <property type="match status" value="1"/>
</dbReference>
<feature type="domain" description="PAC" evidence="4">
    <location>
        <begin position="489"/>
        <end position="541"/>
    </location>
</feature>
<dbReference type="InterPro" id="IPR000700">
    <property type="entry name" value="PAS-assoc_C"/>
</dbReference>
<organism evidence="7 8">
    <name type="scientific">Acidovorax soli</name>
    <dbReference type="NCBI Taxonomy" id="592050"/>
    <lineage>
        <taxon>Bacteria</taxon>
        <taxon>Pseudomonadati</taxon>
        <taxon>Pseudomonadota</taxon>
        <taxon>Betaproteobacteria</taxon>
        <taxon>Burkholderiales</taxon>
        <taxon>Comamonadaceae</taxon>
        <taxon>Acidovorax</taxon>
    </lineage>
</organism>
<dbReference type="SUPFAM" id="SSF55785">
    <property type="entry name" value="PYP-like sensor domain (PAS domain)"/>
    <property type="match status" value="2"/>
</dbReference>
<dbReference type="InterPro" id="IPR052155">
    <property type="entry name" value="Biofilm_reg_signaling"/>
</dbReference>
<dbReference type="PROSITE" id="PS50112">
    <property type="entry name" value="PAS"/>
    <property type="match status" value="1"/>
</dbReference>
<feature type="domain" description="PAS" evidence="3">
    <location>
        <begin position="416"/>
        <end position="462"/>
    </location>
</feature>
<dbReference type="SUPFAM" id="SSF53850">
    <property type="entry name" value="Periplasmic binding protein-like II"/>
    <property type="match status" value="1"/>
</dbReference>
<dbReference type="Gene3D" id="3.40.190.10">
    <property type="entry name" value="Periplasmic binding protein-like II"/>
    <property type="match status" value="2"/>
</dbReference>
<dbReference type="PANTHER" id="PTHR44757">
    <property type="entry name" value="DIGUANYLATE CYCLASE DGCP"/>
    <property type="match status" value="1"/>
</dbReference>
<dbReference type="SMART" id="SM00062">
    <property type="entry name" value="PBPb"/>
    <property type="match status" value="1"/>
</dbReference>
<dbReference type="EMBL" id="JACHLK010000030">
    <property type="protein sequence ID" value="MBB6564149.1"/>
    <property type="molecule type" value="Genomic_DNA"/>
</dbReference>
<dbReference type="InterPro" id="IPR001638">
    <property type="entry name" value="Solute-binding_3/MltF_N"/>
</dbReference>
<dbReference type="PANTHER" id="PTHR44757:SF2">
    <property type="entry name" value="BIOFILM ARCHITECTURE MAINTENANCE PROTEIN MBAA"/>
    <property type="match status" value="1"/>
</dbReference>
<dbReference type="SMART" id="SM00091">
    <property type="entry name" value="PAS"/>
    <property type="match status" value="2"/>
</dbReference>
<dbReference type="InterPro" id="IPR001633">
    <property type="entry name" value="EAL_dom"/>
</dbReference>
<dbReference type="Pfam" id="PF08448">
    <property type="entry name" value="PAS_4"/>
    <property type="match status" value="1"/>
</dbReference>
<dbReference type="FunFam" id="3.20.20.450:FF:000001">
    <property type="entry name" value="Cyclic di-GMP phosphodiesterase yahA"/>
    <property type="match status" value="1"/>
</dbReference>
<dbReference type="SUPFAM" id="SSF141868">
    <property type="entry name" value="EAL domain-like"/>
    <property type="match status" value="1"/>
</dbReference>
<dbReference type="InterPro" id="IPR001610">
    <property type="entry name" value="PAC"/>
</dbReference>
<dbReference type="CDD" id="cd01949">
    <property type="entry name" value="GGDEF"/>
    <property type="match status" value="1"/>
</dbReference>